<evidence type="ECO:0000313" key="4">
    <source>
        <dbReference type="Proteomes" id="UP000487929"/>
    </source>
</evidence>
<feature type="domain" description="Amine oxidase" evidence="2">
    <location>
        <begin position="111"/>
        <end position="333"/>
    </location>
</feature>
<gene>
    <name evidence="3" type="ORF">GRB96_02000</name>
</gene>
<feature type="region of interest" description="Disordered" evidence="1">
    <location>
        <begin position="341"/>
        <end position="362"/>
    </location>
</feature>
<dbReference type="EMBL" id="WUTT01000001">
    <property type="protein sequence ID" value="NAW33196.1"/>
    <property type="molecule type" value="Genomic_DNA"/>
</dbReference>
<evidence type="ECO:0000256" key="1">
    <source>
        <dbReference type="SAM" id="MobiDB-lite"/>
    </source>
</evidence>
<organism evidence="3 4">
    <name type="scientific">Halomonas alimentaria</name>
    <dbReference type="NCBI Taxonomy" id="147248"/>
    <lineage>
        <taxon>Bacteria</taxon>
        <taxon>Pseudomonadati</taxon>
        <taxon>Pseudomonadota</taxon>
        <taxon>Gammaproteobacteria</taxon>
        <taxon>Oceanospirillales</taxon>
        <taxon>Halomonadaceae</taxon>
        <taxon>Halomonas</taxon>
    </lineage>
</organism>
<dbReference type="Gene3D" id="3.50.50.60">
    <property type="entry name" value="FAD/NAD(P)-binding domain"/>
    <property type="match status" value="1"/>
</dbReference>
<proteinExistence type="predicted"/>
<feature type="compositionally biased region" description="Polar residues" evidence="1">
    <location>
        <begin position="343"/>
        <end position="352"/>
    </location>
</feature>
<dbReference type="InterPro" id="IPR002937">
    <property type="entry name" value="Amino_oxidase"/>
</dbReference>
<dbReference type="SUPFAM" id="SSF51905">
    <property type="entry name" value="FAD/NAD(P)-binding domain"/>
    <property type="match status" value="1"/>
</dbReference>
<reference evidence="3 4" key="1">
    <citation type="submission" date="2019-12" db="EMBL/GenBank/DDBJ databases">
        <title>Draft genome sequencing of Halomonas alimentaria DSM 15356.</title>
        <authorList>
            <person name="Pandiyan K."/>
            <person name="Kushwaha P."/>
            <person name="Gowdham M."/>
            <person name="Chakdar H."/>
            <person name="Singh A."/>
            <person name="Kumar M."/>
            <person name="Saxena A.K."/>
        </authorList>
    </citation>
    <scope>NUCLEOTIDE SEQUENCE [LARGE SCALE GENOMIC DNA]</scope>
    <source>
        <strain evidence="3 4">DSM 15356</strain>
    </source>
</reference>
<dbReference type="GO" id="GO:0016491">
    <property type="term" value="F:oxidoreductase activity"/>
    <property type="evidence" value="ECO:0007669"/>
    <property type="project" value="InterPro"/>
</dbReference>
<accession>A0A7X4W4A1</accession>
<keyword evidence="4" id="KW-1185">Reference proteome</keyword>
<dbReference type="RefSeq" id="WP_161430207.1">
    <property type="nucleotide sequence ID" value="NZ_WUTT01000001.1"/>
</dbReference>
<sequence>MTQPQNNTAIIGAGIAGLACARALAAASRPVTLFDKARGPGGRMSSRRLPEATLDLGAQFLSVRDATFADALEGWQASGCLAEWPTSLWSAAEDGWHRHRDDLLRLCGTPRMSALTRHLAEGLELHAGTHIERLEGDARSWWLVDTEGRRHGPFTQVVVATPTPQARTLVAPHDAALAEACAAVIQRPCWAAWVLFDAPLPGLPEVDHDWQAVRLADPALRFVVRNHLKPGRHDQGESLTLLANLEWSEARLEDGPETIAEALLDAFQRGLPGDVTLPEPSAMGAHRWRYAQPDVFATGEAVNLDYRISGNGLALCGDSWRGPRIEDAWLSGHHLGEVLASEPNRSPLSTPDASRRKGHLAP</sequence>
<protein>
    <submittedName>
        <fullName evidence="3">FAD-dependent oxidoreductase</fullName>
    </submittedName>
</protein>
<dbReference type="Pfam" id="PF13450">
    <property type="entry name" value="NAD_binding_8"/>
    <property type="match status" value="1"/>
</dbReference>
<dbReference type="Pfam" id="PF01593">
    <property type="entry name" value="Amino_oxidase"/>
    <property type="match status" value="1"/>
</dbReference>
<dbReference type="OrthoDB" id="5792777at2"/>
<dbReference type="PANTHER" id="PTHR16128:SF5">
    <property type="entry name" value="FAD_NAD(P)-BINDING OXIDOREDUCTASE FAMILY PROTEIN"/>
    <property type="match status" value="1"/>
</dbReference>
<comment type="caution">
    <text evidence="3">The sequence shown here is derived from an EMBL/GenBank/DDBJ whole genome shotgun (WGS) entry which is preliminary data.</text>
</comment>
<name>A0A7X4W4A1_9GAMM</name>
<dbReference type="Gene3D" id="3.90.660.10">
    <property type="match status" value="1"/>
</dbReference>
<dbReference type="Proteomes" id="UP000487929">
    <property type="component" value="Unassembled WGS sequence"/>
</dbReference>
<evidence type="ECO:0000259" key="2">
    <source>
        <dbReference type="Pfam" id="PF01593"/>
    </source>
</evidence>
<dbReference type="PANTHER" id="PTHR16128">
    <property type="entry name" value="FAD/NAD(P)-BINDING OXIDOREDUCTASE FAMILY PROTEIN"/>
    <property type="match status" value="1"/>
</dbReference>
<dbReference type="AlphaFoldDB" id="A0A7X4W4A1"/>
<evidence type="ECO:0000313" key="3">
    <source>
        <dbReference type="EMBL" id="NAW33196.1"/>
    </source>
</evidence>
<dbReference type="InterPro" id="IPR036188">
    <property type="entry name" value="FAD/NAD-bd_sf"/>
</dbReference>